<sequence length="281" mass="32329">MDDASWLRLTGFIAIFAIMAALEIFWPARKSPLSRWLRWRPNLLMVVLGALTARVLLPATLLGVALMAEERGWGLFHYVSWPLWLEIVLSVLWLDLFIYWQHRLFHRIPWLWRIHKMHHADSHIDVTTGLRFHPAEIAISLLVKALAIFIAGAPAVAVVIFEIALNGFSLFNHTNIRLPQHIDDVLGCFIITQRLHRIHHSQYKSETDTNFGFSVSWWDRLFKSFKSRAAQSDEKLEVGQKAYPPTKKNNSVLRLLTLPLDSPTAVNPKPEDDNATGDFRK</sequence>
<gene>
    <name evidence="8" type="ORF">FBQ74_09975</name>
</gene>
<evidence type="ECO:0000259" key="7">
    <source>
        <dbReference type="Pfam" id="PF04116"/>
    </source>
</evidence>
<evidence type="ECO:0000256" key="2">
    <source>
        <dbReference type="ARBA" id="ARBA00022692"/>
    </source>
</evidence>
<organism evidence="8 9">
    <name type="scientific">Salinimonas iocasae</name>
    <dbReference type="NCBI Taxonomy" id="2572577"/>
    <lineage>
        <taxon>Bacteria</taxon>
        <taxon>Pseudomonadati</taxon>
        <taxon>Pseudomonadota</taxon>
        <taxon>Gammaproteobacteria</taxon>
        <taxon>Alteromonadales</taxon>
        <taxon>Alteromonadaceae</taxon>
        <taxon>Alteromonas/Salinimonas group</taxon>
        <taxon>Salinimonas</taxon>
    </lineage>
</organism>
<dbReference type="GO" id="GO:0016020">
    <property type="term" value="C:membrane"/>
    <property type="evidence" value="ECO:0007669"/>
    <property type="project" value="UniProtKB-SubCell"/>
</dbReference>
<keyword evidence="3 6" id="KW-1133">Transmembrane helix</keyword>
<evidence type="ECO:0000313" key="9">
    <source>
        <dbReference type="Proteomes" id="UP000304912"/>
    </source>
</evidence>
<evidence type="ECO:0000256" key="1">
    <source>
        <dbReference type="ARBA" id="ARBA00004370"/>
    </source>
</evidence>
<evidence type="ECO:0000256" key="6">
    <source>
        <dbReference type="SAM" id="Phobius"/>
    </source>
</evidence>
<reference evidence="8 9" key="1">
    <citation type="submission" date="2019-04" db="EMBL/GenBank/DDBJ databases">
        <title>Salinimonas iocasae sp. nov., a halophilic bacterium isolated from the outer tube casing of tubeworms in Okinawa Trough.</title>
        <authorList>
            <person name="Zhang H."/>
            <person name="Wang H."/>
            <person name="Li C."/>
        </authorList>
    </citation>
    <scope>NUCLEOTIDE SEQUENCE [LARGE SCALE GENOMIC DNA]</scope>
    <source>
        <strain evidence="8 9">KX18D6</strain>
    </source>
</reference>
<name>A0A5B7YF22_9ALTE</name>
<feature type="transmembrane region" description="Helical" evidence="6">
    <location>
        <begin position="46"/>
        <end position="67"/>
    </location>
</feature>
<evidence type="ECO:0000256" key="3">
    <source>
        <dbReference type="ARBA" id="ARBA00022989"/>
    </source>
</evidence>
<dbReference type="PANTHER" id="PTHR11863">
    <property type="entry name" value="STEROL DESATURASE"/>
    <property type="match status" value="1"/>
</dbReference>
<evidence type="ECO:0000256" key="5">
    <source>
        <dbReference type="SAM" id="MobiDB-lite"/>
    </source>
</evidence>
<dbReference type="GO" id="GO:0016491">
    <property type="term" value="F:oxidoreductase activity"/>
    <property type="evidence" value="ECO:0007669"/>
    <property type="project" value="InterPro"/>
</dbReference>
<dbReference type="InterPro" id="IPR006694">
    <property type="entry name" value="Fatty_acid_hydroxylase"/>
</dbReference>
<feature type="region of interest" description="Disordered" evidence="5">
    <location>
        <begin position="261"/>
        <end position="281"/>
    </location>
</feature>
<dbReference type="InterPro" id="IPR050307">
    <property type="entry name" value="Sterol_Desaturase_Related"/>
</dbReference>
<proteinExistence type="predicted"/>
<feature type="transmembrane region" description="Helical" evidence="6">
    <location>
        <begin position="79"/>
        <end position="100"/>
    </location>
</feature>
<feature type="transmembrane region" description="Helical" evidence="6">
    <location>
        <begin position="6"/>
        <end position="26"/>
    </location>
</feature>
<keyword evidence="2 6" id="KW-0812">Transmembrane</keyword>
<accession>A0A5B7YF22</accession>
<dbReference type="OrthoDB" id="9770329at2"/>
<comment type="subcellular location">
    <subcellularLocation>
        <location evidence="1">Membrane</location>
    </subcellularLocation>
</comment>
<dbReference type="GO" id="GO:0005506">
    <property type="term" value="F:iron ion binding"/>
    <property type="evidence" value="ECO:0007669"/>
    <property type="project" value="InterPro"/>
</dbReference>
<dbReference type="EMBL" id="CP039852">
    <property type="protein sequence ID" value="QCZ93793.1"/>
    <property type="molecule type" value="Genomic_DNA"/>
</dbReference>
<dbReference type="Proteomes" id="UP000304912">
    <property type="component" value="Chromosome"/>
</dbReference>
<dbReference type="GO" id="GO:0008610">
    <property type="term" value="P:lipid biosynthetic process"/>
    <property type="evidence" value="ECO:0007669"/>
    <property type="project" value="InterPro"/>
</dbReference>
<evidence type="ECO:0000256" key="4">
    <source>
        <dbReference type="ARBA" id="ARBA00023136"/>
    </source>
</evidence>
<dbReference type="KEGG" id="salk:FBQ74_09975"/>
<feature type="transmembrane region" description="Helical" evidence="6">
    <location>
        <begin position="141"/>
        <end position="165"/>
    </location>
</feature>
<dbReference type="Pfam" id="PF04116">
    <property type="entry name" value="FA_hydroxylase"/>
    <property type="match status" value="1"/>
</dbReference>
<evidence type="ECO:0000313" key="8">
    <source>
        <dbReference type="EMBL" id="QCZ93793.1"/>
    </source>
</evidence>
<feature type="domain" description="Fatty acid hydroxylase" evidence="7">
    <location>
        <begin position="88"/>
        <end position="223"/>
    </location>
</feature>
<keyword evidence="9" id="KW-1185">Reference proteome</keyword>
<keyword evidence="4 6" id="KW-0472">Membrane</keyword>
<dbReference type="AlphaFoldDB" id="A0A5B7YF22"/>
<dbReference type="RefSeq" id="WP_139756536.1">
    <property type="nucleotide sequence ID" value="NZ_CP039852.1"/>
</dbReference>
<protein>
    <submittedName>
        <fullName evidence="8">Sterol desaturase family protein</fullName>
    </submittedName>
</protein>